<evidence type="ECO:0000256" key="4">
    <source>
        <dbReference type="ARBA" id="ARBA00022475"/>
    </source>
</evidence>
<dbReference type="GO" id="GO:0020037">
    <property type="term" value="F:heme binding"/>
    <property type="evidence" value="ECO:0007669"/>
    <property type="project" value="TreeGrafter"/>
</dbReference>
<gene>
    <name evidence="15" type="ORF">CO662_02730</name>
    <name evidence="16" type="ORF">EEQ99_08910</name>
</gene>
<dbReference type="EMBL" id="NWSL01000001">
    <property type="protein sequence ID" value="PDS53762.1"/>
    <property type="molecule type" value="Genomic_DNA"/>
</dbReference>
<comment type="caution">
    <text evidence="16">The sequence shown here is derived from an EMBL/GenBank/DDBJ whole genome shotgun (WGS) entry which is preliminary data.</text>
</comment>
<evidence type="ECO:0000256" key="6">
    <source>
        <dbReference type="ARBA" id="ARBA00022692"/>
    </source>
</evidence>
<name>A0A432NUI7_9HYPH</name>
<proteinExistence type="inferred from homology"/>
<dbReference type="GO" id="GO:0022904">
    <property type="term" value="P:respiratory electron transport chain"/>
    <property type="evidence" value="ECO:0007669"/>
    <property type="project" value="InterPro"/>
</dbReference>
<evidence type="ECO:0000256" key="10">
    <source>
        <dbReference type="ARBA" id="ARBA00023004"/>
    </source>
</evidence>
<keyword evidence="7" id="KW-0479">Metal-binding</keyword>
<feature type="transmembrane region" description="Helical" evidence="13">
    <location>
        <begin position="91"/>
        <end position="121"/>
    </location>
</feature>
<dbReference type="Proteomes" id="UP000273611">
    <property type="component" value="Unassembled WGS sequence"/>
</dbReference>
<evidence type="ECO:0000256" key="13">
    <source>
        <dbReference type="SAM" id="Phobius"/>
    </source>
</evidence>
<evidence type="ECO:0000256" key="12">
    <source>
        <dbReference type="ARBA" id="ARBA00037975"/>
    </source>
</evidence>
<protein>
    <submittedName>
        <fullName evidence="16">Cytochrome B</fullName>
    </submittedName>
</protein>
<dbReference type="GO" id="GO:0009055">
    <property type="term" value="F:electron transfer activity"/>
    <property type="evidence" value="ECO:0007669"/>
    <property type="project" value="InterPro"/>
</dbReference>
<evidence type="ECO:0000313" key="18">
    <source>
        <dbReference type="Proteomes" id="UP000273611"/>
    </source>
</evidence>
<evidence type="ECO:0000313" key="16">
    <source>
        <dbReference type="EMBL" id="RUM03297.1"/>
    </source>
</evidence>
<dbReference type="GO" id="GO:0005886">
    <property type="term" value="C:plasma membrane"/>
    <property type="evidence" value="ECO:0007669"/>
    <property type="project" value="UniProtKB-SubCell"/>
</dbReference>
<evidence type="ECO:0000256" key="3">
    <source>
        <dbReference type="ARBA" id="ARBA00022448"/>
    </source>
</evidence>
<evidence type="ECO:0000256" key="8">
    <source>
        <dbReference type="ARBA" id="ARBA00022982"/>
    </source>
</evidence>
<accession>A0A432NUI7</accession>
<evidence type="ECO:0000256" key="5">
    <source>
        <dbReference type="ARBA" id="ARBA00022617"/>
    </source>
</evidence>
<keyword evidence="11 13" id="KW-0472">Membrane</keyword>
<evidence type="ECO:0000256" key="1">
    <source>
        <dbReference type="ARBA" id="ARBA00001970"/>
    </source>
</evidence>
<feature type="domain" description="Cytochrome b561 bacterial/Ni-hydrogenase" evidence="14">
    <location>
        <begin position="8"/>
        <end position="176"/>
    </location>
</feature>
<evidence type="ECO:0000259" key="14">
    <source>
        <dbReference type="Pfam" id="PF01292"/>
    </source>
</evidence>
<dbReference type="Proteomes" id="UP000219972">
    <property type="component" value="Unassembled WGS sequence"/>
</dbReference>
<organism evidence="16 18">
    <name type="scientific">Rhizobium anhuiense</name>
    <dbReference type="NCBI Taxonomy" id="1184720"/>
    <lineage>
        <taxon>Bacteria</taxon>
        <taxon>Pseudomonadati</taxon>
        <taxon>Pseudomonadota</taxon>
        <taxon>Alphaproteobacteria</taxon>
        <taxon>Hyphomicrobiales</taxon>
        <taxon>Rhizobiaceae</taxon>
        <taxon>Rhizobium/Agrobacterium group</taxon>
        <taxon>Rhizobium</taxon>
    </lineage>
</organism>
<keyword evidence="17" id="KW-1185">Reference proteome</keyword>
<keyword evidence="6 13" id="KW-0812">Transmembrane</keyword>
<dbReference type="InterPro" id="IPR052168">
    <property type="entry name" value="Cytochrome_b561_oxidase"/>
</dbReference>
<evidence type="ECO:0000256" key="11">
    <source>
        <dbReference type="ARBA" id="ARBA00023136"/>
    </source>
</evidence>
<reference evidence="16 18" key="1">
    <citation type="journal article" date="2015" name="Int. J. Syst. Evol. Microbiol.">
        <title>Rhizobium anhuiense sp. nov., isolated from effective nodules of Vicia faba and Pisum sativum.</title>
        <authorList>
            <person name="Zhang Y.J."/>
            <person name="Zheng W.T."/>
            <person name="Everall I."/>
            <person name="Young J.P."/>
            <person name="Zhang X.X."/>
            <person name="Tian C.F."/>
            <person name="Sui X.H."/>
            <person name="Wang E.T."/>
            <person name="Chen W.X."/>
        </authorList>
    </citation>
    <scope>NUCLEOTIDE SEQUENCE [LARGE SCALE GENOMIC DNA]</scope>
    <source>
        <strain evidence="16 18">CCBAU 23252</strain>
    </source>
</reference>
<dbReference type="Gene3D" id="1.20.950.20">
    <property type="entry name" value="Transmembrane di-heme cytochromes, Chain C"/>
    <property type="match status" value="1"/>
</dbReference>
<dbReference type="GeneID" id="75220866"/>
<keyword evidence="3" id="KW-0813">Transport</keyword>
<evidence type="ECO:0000256" key="7">
    <source>
        <dbReference type="ARBA" id="ARBA00022723"/>
    </source>
</evidence>
<keyword evidence="10" id="KW-0408">Iron</keyword>
<keyword evidence="5" id="KW-0349">Heme</keyword>
<keyword evidence="9 13" id="KW-1133">Transmembrane helix</keyword>
<dbReference type="SUPFAM" id="SSF81342">
    <property type="entry name" value="Transmembrane di-heme cytochromes"/>
    <property type="match status" value="1"/>
</dbReference>
<dbReference type="PANTHER" id="PTHR30529:SF1">
    <property type="entry name" value="CYTOCHROME B561 HOMOLOG 2"/>
    <property type="match status" value="1"/>
</dbReference>
<feature type="transmembrane region" description="Helical" evidence="13">
    <location>
        <begin position="141"/>
        <end position="164"/>
    </location>
</feature>
<evidence type="ECO:0000313" key="15">
    <source>
        <dbReference type="EMBL" id="PDS53762.1"/>
    </source>
</evidence>
<dbReference type="Pfam" id="PF01292">
    <property type="entry name" value="Ni_hydr_CYTB"/>
    <property type="match status" value="1"/>
</dbReference>
<evidence type="ECO:0000256" key="9">
    <source>
        <dbReference type="ARBA" id="ARBA00022989"/>
    </source>
</evidence>
<keyword evidence="4" id="KW-1003">Cell membrane</keyword>
<dbReference type="EMBL" id="RIBW01000002">
    <property type="protein sequence ID" value="RUM03297.1"/>
    <property type="molecule type" value="Genomic_DNA"/>
</dbReference>
<dbReference type="PANTHER" id="PTHR30529">
    <property type="entry name" value="CYTOCHROME B561"/>
    <property type="match status" value="1"/>
</dbReference>
<evidence type="ECO:0000313" key="17">
    <source>
        <dbReference type="Proteomes" id="UP000219972"/>
    </source>
</evidence>
<dbReference type="AlphaFoldDB" id="A0A432NUI7"/>
<comment type="subcellular location">
    <subcellularLocation>
        <location evidence="2">Cell membrane</location>
        <topology evidence="2">Multi-pass membrane protein</topology>
    </subcellularLocation>
</comment>
<sequence length="177" mass="19241">MLKSRPDRYGAIAISIHWLSAVLILALLGSGFRAANAVDAATKAGLLRFHIPVAVIVLLLTALRLVWWWRFDRKPAPVKASPRWQARLARFVHVAFYVFILGMVASGIGMMILSGAAPAVFGTPGAMLPDFTAYPPRGPHGLGALLLVGLLVFHAGAALFHQLVRGDHLLRRMWYGG</sequence>
<feature type="transmembrane region" description="Helical" evidence="13">
    <location>
        <begin position="50"/>
        <end position="70"/>
    </location>
</feature>
<dbReference type="InterPro" id="IPR011577">
    <property type="entry name" value="Cyt_b561_bac/Ni-Hgenase"/>
</dbReference>
<comment type="cofactor">
    <cofactor evidence="1">
        <name>heme b</name>
        <dbReference type="ChEBI" id="CHEBI:60344"/>
    </cofactor>
</comment>
<comment type="similarity">
    <text evidence="12">Belongs to the cytochrome b561 family.</text>
</comment>
<dbReference type="GO" id="GO:0046872">
    <property type="term" value="F:metal ion binding"/>
    <property type="evidence" value="ECO:0007669"/>
    <property type="project" value="UniProtKB-KW"/>
</dbReference>
<evidence type="ECO:0000256" key="2">
    <source>
        <dbReference type="ARBA" id="ARBA00004651"/>
    </source>
</evidence>
<keyword evidence="8" id="KW-0249">Electron transport</keyword>
<dbReference type="InterPro" id="IPR016174">
    <property type="entry name" value="Di-haem_cyt_TM"/>
</dbReference>
<reference evidence="16" key="3">
    <citation type="submission" date="2018-11" db="EMBL/GenBank/DDBJ databases">
        <authorList>
            <person name="Huo Y."/>
        </authorList>
    </citation>
    <scope>NUCLEOTIDE SEQUENCE</scope>
    <source>
        <strain evidence="16">CCBAU 23252</strain>
    </source>
</reference>
<reference evidence="15 17" key="2">
    <citation type="submission" date="2017-09" db="EMBL/GenBank/DDBJ databases">
        <title>Comparative genomics of rhizobia isolated from Phaseolus vulgaris in China.</title>
        <authorList>
            <person name="Tong W."/>
        </authorList>
    </citation>
    <scope>NUCLEOTIDE SEQUENCE [LARGE SCALE GENOMIC DNA]</scope>
    <source>
        <strain evidence="15 17">Y27</strain>
    </source>
</reference>
<dbReference type="RefSeq" id="WP_097542214.1">
    <property type="nucleotide sequence ID" value="NZ_BMFI01000001.1"/>
</dbReference>